<proteinExistence type="predicted"/>
<keyword evidence="2" id="KW-1185">Reference proteome</keyword>
<evidence type="ECO:0000313" key="2">
    <source>
        <dbReference type="Proteomes" id="UP000276991"/>
    </source>
</evidence>
<protein>
    <submittedName>
        <fullName evidence="1">Uncharacterized protein</fullName>
    </submittedName>
</protein>
<gene>
    <name evidence="1" type="ORF">NAV_LOCUS8360</name>
</gene>
<dbReference type="Proteomes" id="UP000276991">
    <property type="component" value="Unassembled WGS sequence"/>
</dbReference>
<dbReference type="OrthoDB" id="5837840at2759"/>
<dbReference type="EMBL" id="UPTC01002513">
    <property type="protein sequence ID" value="VBB33569.1"/>
    <property type="molecule type" value="Genomic_DNA"/>
</dbReference>
<organism evidence="1 2">
    <name type="scientific">Acanthocheilonema viteae</name>
    <name type="common">Filarial nematode worm</name>
    <name type="synonym">Dipetalonema viteae</name>
    <dbReference type="NCBI Taxonomy" id="6277"/>
    <lineage>
        <taxon>Eukaryota</taxon>
        <taxon>Metazoa</taxon>
        <taxon>Ecdysozoa</taxon>
        <taxon>Nematoda</taxon>
        <taxon>Chromadorea</taxon>
        <taxon>Rhabditida</taxon>
        <taxon>Spirurina</taxon>
        <taxon>Spiruromorpha</taxon>
        <taxon>Filarioidea</taxon>
        <taxon>Onchocercidae</taxon>
        <taxon>Acanthocheilonema</taxon>
    </lineage>
</organism>
<evidence type="ECO:0000313" key="1">
    <source>
        <dbReference type="EMBL" id="VBB33569.1"/>
    </source>
</evidence>
<sequence length="389" mass="44570">MPKGKRRIRRISRTRSDAIPTVVPEFQPINPSRQNVSELLSIIGAHANVRRVSRANMMKKDEVYGWLGAGDIQSVFKYCNKIVLKNDFVQLNQYPHGEISAAIINIISKVPDVLQTSAIEAHKKSLTDMKNLLVEAAFAQNFIFSKEGTSQDIASEQSILYSNEPKNMFCFVRHDDNIILFTDSECYDATRYFVEKIYKFSFIGQRTDEETFVDFQPLLYDENFENSSGRLFAILPDRKLRIMAELTELQREYTAKFGNYETDKSLSNTDWDEISTLNASISEAESFELVVDDENKKQDISSSSVVSLSTVLSEERFALLQEIKNKEKELRTEQEKFKYSLIPQENIAEARARFHESLTQGIENAAASIHRKKKLLMVLRSSEKGNARL</sequence>
<name>A0A498SXE9_ACAVI</name>
<dbReference type="AlphaFoldDB" id="A0A498SXE9"/>
<reference evidence="1 2" key="1">
    <citation type="submission" date="2018-08" db="EMBL/GenBank/DDBJ databases">
        <authorList>
            <person name="Laetsch R D."/>
            <person name="Stevens L."/>
            <person name="Kumar S."/>
            <person name="Blaxter L. M."/>
        </authorList>
    </citation>
    <scope>NUCLEOTIDE SEQUENCE [LARGE SCALE GENOMIC DNA]</scope>
</reference>
<accession>A0A498SXE9</accession>